<name>A0A182PT71_9DIPT</name>
<dbReference type="EnsemblMetazoa" id="AEPI010157-RA">
    <property type="protein sequence ID" value="AEPI010157-PA"/>
    <property type="gene ID" value="AEPI010157"/>
</dbReference>
<dbReference type="SUPFAM" id="SSF102031">
    <property type="entry name" value="AXH domain"/>
    <property type="match status" value="1"/>
</dbReference>
<feature type="compositionally biased region" description="Low complexity" evidence="7">
    <location>
        <begin position="509"/>
        <end position="527"/>
    </location>
</feature>
<keyword evidence="10" id="KW-1185">Reference proteome</keyword>
<feature type="region of interest" description="Disordered" evidence="7">
    <location>
        <begin position="1"/>
        <end position="37"/>
    </location>
</feature>
<feature type="compositionally biased region" description="Basic and acidic residues" evidence="7">
    <location>
        <begin position="879"/>
        <end position="890"/>
    </location>
</feature>
<organism evidence="9 10">
    <name type="scientific">Anopheles epiroticus</name>
    <dbReference type="NCBI Taxonomy" id="199890"/>
    <lineage>
        <taxon>Eukaryota</taxon>
        <taxon>Metazoa</taxon>
        <taxon>Ecdysozoa</taxon>
        <taxon>Arthropoda</taxon>
        <taxon>Hexapoda</taxon>
        <taxon>Insecta</taxon>
        <taxon>Pterygota</taxon>
        <taxon>Neoptera</taxon>
        <taxon>Endopterygota</taxon>
        <taxon>Diptera</taxon>
        <taxon>Nematocera</taxon>
        <taxon>Culicoidea</taxon>
        <taxon>Culicidae</taxon>
        <taxon>Anophelinae</taxon>
        <taxon>Anopheles</taxon>
    </lineage>
</organism>
<evidence type="ECO:0000256" key="7">
    <source>
        <dbReference type="SAM" id="MobiDB-lite"/>
    </source>
</evidence>
<feature type="region of interest" description="Disordered" evidence="7">
    <location>
        <begin position="766"/>
        <end position="890"/>
    </location>
</feature>
<evidence type="ECO:0000313" key="10">
    <source>
        <dbReference type="Proteomes" id="UP000075885"/>
    </source>
</evidence>
<keyword evidence="2" id="KW-0678">Repressor</keyword>
<dbReference type="GO" id="GO:0005634">
    <property type="term" value="C:nucleus"/>
    <property type="evidence" value="ECO:0007669"/>
    <property type="project" value="UniProtKB-SubCell"/>
</dbReference>
<dbReference type="PROSITE" id="PS51148">
    <property type="entry name" value="AXH"/>
    <property type="match status" value="1"/>
</dbReference>
<evidence type="ECO:0000313" key="9">
    <source>
        <dbReference type="EnsemblMetazoa" id="AEPI010157-PA"/>
    </source>
</evidence>
<evidence type="ECO:0000256" key="2">
    <source>
        <dbReference type="ARBA" id="ARBA00022491"/>
    </source>
</evidence>
<keyword evidence="5" id="KW-0804">Transcription</keyword>
<evidence type="ECO:0000256" key="6">
    <source>
        <dbReference type="ARBA" id="ARBA00023242"/>
    </source>
</evidence>
<feature type="compositionally biased region" description="Pro residues" evidence="7">
    <location>
        <begin position="159"/>
        <end position="168"/>
    </location>
</feature>
<evidence type="ECO:0000259" key="8">
    <source>
        <dbReference type="PROSITE" id="PS51148"/>
    </source>
</evidence>
<evidence type="ECO:0000256" key="5">
    <source>
        <dbReference type="ARBA" id="ARBA00023163"/>
    </source>
</evidence>
<dbReference type="PANTHER" id="PTHR13392">
    <property type="entry name" value="ATAXIN 1"/>
    <property type="match status" value="1"/>
</dbReference>
<feature type="region of interest" description="Disordered" evidence="7">
    <location>
        <begin position="509"/>
        <end position="529"/>
    </location>
</feature>
<feature type="region of interest" description="Disordered" evidence="7">
    <location>
        <begin position="282"/>
        <end position="340"/>
    </location>
</feature>
<feature type="compositionally biased region" description="Basic residues" evidence="7">
    <location>
        <begin position="834"/>
        <end position="850"/>
    </location>
</feature>
<evidence type="ECO:0000256" key="4">
    <source>
        <dbReference type="ARBA" id="ARBA00023125"/>
    </source>
</evidence>
<feature type="compositionally biased region" description="Basic residues" evidence="7">
    <location>
        <begin position="18"/>
        <end position="37"/>
    </location>
</feature>
<feature type="compositionally biased region" description="Pro residues" evidence="7">
    <location>
        <begin position="283"/>
        <end position="292"/>
    </location>
</feature>
<keyword evidence="3" id="KW-0805">Transcription regulation</keyword>
<feature type="domain" description="AXH" evidence="8">
    <location>
        <begin position="577"/>
        <end position="714"/>
    </location>
</feature>
<dbReference type="GO" id="GO:0006355">
    <property type="term" value="P:regulation of DNA-templated transcription"/>
    <property type="evidence" value="ECO:0007669"/>
    <property type="project" value="InterPro"/>
</dbReference>
<evidence type="ECO:0000256" key="1">
    <source>
        <dbReference type="ARBA" id="ARBA00004123"/>
    </source>
</evidence>
<dbReference type="InterPro" id="IPR003652">
    <property type="entry name" value="Ataxin_AXH_dom"/>
</dbReference>
<keyword evidence="6" id="KW-0539">Nucleus</keyword>
<proteinExistence type="predicted"/>
<feature type="compositionally biased region" description="Low complexity" evidence="7">
    <location>
        <begin position="184"/>
        <end position="215"/>
    </location>
</feature>
<dbReference type="VEuPathDB" id="VectorBase:AEPI010157"/>
<dbReference type="PANTHER" id="PTHR13392:SF13">
    <property type="entry name" value="AXH DOMAIN-CONTAINING PROTEIN"/>
    <property type="match status" value="1"/>
</dbReference>
<dbReference type="Proteomes" id="UP000075885">
    <property type="component" value="Unassembled WGS sequence"/>
</dbReference>
<reference evidence="9" key="2">
    <citation type="submission" date="2020-05" db="UniProtKB">
        <authorList>
            <consortium name="EnsemblMetazoa"/>
        </authorList>
    </citation>
    <scope>IDENTIFICATION</scope>
    <source>
        <strain evidence="9">Epiroticus2</strain>
    </source>
</reference>
<dbReference type="AlphaFoldDB" id="A0A182PT71"/>
<dbReference type="SMART" id="SM00536">
    <property type="entry name" value="AXH"/>
    <property type="match status" value="1"/>
</dbReference>
<feature type="compositionally biased region" description="Gly residues" evidence="7">
    <location>
        <begin position="132"/>
        <end position="151"/>
    </location>
</feature>
<feature type="compositionally biased region" description="Low complexity" evidence="7">
    <location>
        <begin position="307"/>
        <end position="318"/>
    </location>
</feature>
<dbReference type="GO" id="GO:0003677">
    <property type="term" value="F:DNA binding"/>
    <property type="evidence" value="ECO:0007669"/>
    <property type="project" value="UniProtKB-KW"/>
</dbReference>
<sequence length="890" mass="94910">MLSAVENLGSSGPGRVPYPRHHPHQLPHQHPAQHHPYHPLHTILSPTSLSQLQLPPLLGAQTTLPHPMASVANEFVRPYPKQRYDDNRGFGIPSALTAERRLKYGDPPPPAPVSGAPTHTQTGPVNLAVSNGGAGTTGGSAGTEGRGGGGEEFVCGAPTYPPHCPQPSNPQEVGAPRFSPGNIQKYQQDQQQQQQQQQQMLDFLGAQQQQQQQQQTNGNRMLCFPPMPSLDVFGGFPALNYDMYPYSRVHGRSNFLPNQRPLESRYTSASAAAAAAAAAAAPFLPPRPPPPDATGGGSGGSGSVRLPKPAAAPIGIKPNRWLMPSTAPPPAAAPTTLSSAQHTAAREMALAVAAASNTAPLNPAVDSLVASYRALNTAHHLQHGYHRLWAPPTAPEPMRQPQQTAAAAAAAAAAAYLAELPTIGGEEEKGLAGTPYHPSLLSHGASMNHISASLQDSYIASLQRHRPKYATGGAVPCSTATSTSQQPAVAAATAGSVQPEFKVPIGMEAAAQKSQQQQQQQQQQARAGLVRAEPQIAIGPGPSYAIGLGDGEPSCSRRSQYATEAHELPDDAGAQQQILHTTVVKPKMFLRGSMISFQNGVKKPVEEVRLEDFLRTAAISPDVRLTEAQTRRITPRYSSAAGETVKKILVRFTYDQEQRHGALETTVDYPFFVTTKGWASYSPERTFANYGLECAPMELGDVFIVLVPRHLASESLLQLEDDLLSPEESEPIPRLIVPSAPPPPAVDEKLRIVNVFSICPSGTLPEENAAAGHRQQQHQQLRKPSTGEEQEGPTSPLIMIDEEPSMSRHWMTGTSSSRPPAASSTPVAPGKSGRGSKRRHEGPRRGSAKRKLTELQGSDVFRQGAAPAANSTTTTTTDTNRRDASTDAME</sequence>
<reference evidence="10" key="1">
    <citation type="submission" date="2013-03" db="EMBL/GenBank/DDBJ databases">
        <title>The Genome Sequence of Anopheles epiroticus epiroticus2.</title>
        <authorList>
            <consortium name="The Broad Institute Genomics Platform"/>
            <person name="Neafsey D.E."/>
            <person name="Howell P."/>
            <person name="Walker B."/>
            <person name="Young S.K."/>
            <person name="Zeng Q."/>
            <person name="Gargeya S."/>
            <person name="Fitzgerald M."/>
            <person name="Haas B."/>
            <person name="Abouelleil A."/>
            <person name="Allen A.W."/>
            <person name="Alvarado L."/>
            <person name="Arachchi H.M."/>
            <person name="Berlin A.M."/>
            <person name="Chapman S.B."/>
            <person name="Gainer-Dewar J."/>
            <person name="Goldberg J."/>
            <person name="Griggs A."/>
            <person name="Gujja S."/>
            <person name="Hansen M."/>
            <person name="Howarth C."/>
            <person name="Imamovic A."/>
            <person name="Ireland A."/>
            <person name="Larimer J."/>
            <person name="McCowan C."/>
            <person name="Murphy C."/>
            <person name="Pearson M."/>
            <person name="Poon T.W."/>
            <person name="Priest M."/>
            <person name="Roberts A."/>
            <person name="Saif S."/>
            <person name="Shea T."/>
            <person name="Sisk P."/>
            <person name="Sykes S."/>
            <person name="Wortman J."/>
            <person name="Nusbaum C."/>
            <person name="Birren B."/>
        </authorList>
    </citation>
    <scope>NUCLEOTIDE SEQUENCE [LARGE SCALE GENOMIC DNA]</scope>
    <source>
        <strain evidence="10">Epiroticus2</strain>
    </source>
</reference>
<protein>
    <recommendedName>
        <fullName evidence="8">AXH domain-containing protein</fullName>
    </recommendedName>
</protein>
<comment type="subcellular location">
    <subcellularLocation>
        <location evidence="1">Nucleus</location>
    </subcellularLocation>
</comment>
<dbReference type="InterPro" id="IPR043404">
    <property type="entry name" value="ATAXIN1-like"/>
</dbReference>
<keyword evidence="4" id="KW-0238">DNA-binding</keyword>
<accession>A0A182PT71</accession>
<dbReference type="GO" id="GO:0003723">
    <property type="term" value="F:RNA binding"/>
    <property type="evidence" value="ECO:0007669"/>
    <property type="project" value="InterPro"/>
</dbReference>
<dbReference type="Pfam" id="PF08517">
    <property type="entry name" value="AXH"/>
    <property type="match status" value="1"/>
</dbReference>
<feature type="region of interest" description="Disordered" evidence="7">
    <location>
        <begin position="101"/>
        <end position="220"/>
    </location>
</feature>
<feature type="compositionally biased region" description="Low complexity" evidence="7">
    <location>
        <begin position="812"/>
        <end position="829"/>
    </location>
</feature>
<dbReference type="InterPro" id="IPR036096">
    <property type="entry name" value="Ataxin_AXH_dom_sf"/>
</dbReference>
<dbReference type="STRING" id="199890.A0A182PT71"/>
<evidence type="ECO:0000256" key="3">
    <source>
        <dbReference type="ARBA" id="ARBA00023015"/>
    </source>
</evidence>
<feature type="compositionally biased region" description="Low complexity" evidence="7">
    <location>
        <begin position="865"/>
        <end position="878"/>
    </location>
</feature>